<dbReference type="PANTHER" id="PTHR30435:SF18">
    <property type="entry name" value="FLAGELLAR BASAL-BODY ROD PROTEIN FLGF"/>
    <property type="match status" value="1"/>
</dbReference>
<evidence type="ECO:0000256" key="5">
    <source>
        <dbReference type="ARBA" id="ARBA00040228"/>
    </source>
</evidence>
<dbReference type="InterPro" id="IPR001444">
    <property type="entry name" value="Flag_bb_rod_N"/>
</dbReference>
<evidence type="ECO:0000259" key="7">
    <source>
        <dbReference type="Pfam" id="PF00460"/>
    </source>
</evidence>
<organism evidence="10 11">
    <name type="scientific">Sphingomonas suaedae</name>
    <dbReference type="NCBI Taxonomy" id="2599297"/>
    <lineage>
        <taxon>Bacteria</taxon>
        <taxon>Pseudomonadati</taxon>
        <taxon>Pseudomonadota</taxon>
        <taxon>Alphaproteobacteria</taxon>
        <taxon>Sphingomonadales</taxon>
        <taxon>Sphingomonadaceae</taxon>
        <taxon>Sphingomonas</taxon>
    </lineage>
</organism>
<gene>
    <name evidence="10" type="ORF">FPZ54_06785</name>
</gene>
<evidence type="ECO:0000256" key="2">
    <source>
        <dbReference type="ARBA" id="ARBA00009677"/>
    </source>
</evidence>
<evidence type="ECO:0000313" key="10">
    <source>
        <dbReference type="EMBL" id="QDX25753.1"/>
    </source>
</evidence>
<name>A0A518RE87_9SPHN</name>
<dbReference type="OrthoDB" id="9804559at2"/>
<comment type="subcellular location">
    <subcellularLocation>
        <location evidence="1 6">Bacterial flagellum basal body</location>
    </subcellularLocation>
</comment>
<feature type="domain" description="Flagellar hook protein FlgE/F/G-like D1" evidence="9">
    <location>
        <begin position="85"/>
        <end position="153"/>
    </location>
</feature>
<keyword evidence="10" id="KW-0966">Cell projection</keyword>
<evidence type="ECO:0000256" key="1">
    <source>
        <dbReference type="ARBA" id="ARBA00004117"/>
    </source>
</evidence>
<dbReference type="InterPro" id="IPR037925">
    <property type="entry name" value="FlgE/F/G-like"/>
</dbReference>
<keyword evidence="3 6" id="KW-0975">Bacterial flagellum</keyword>
<evidence type="ECO:0000256" key="3">
    <source>
        <dbReference type="ARBA" id="ARBA00023143"/>
    </source>
</evidence>
<dbReference type="Proteomes" id="UP000318055">
    <property type="component" value="Chromosome"/>
</dbReference>
<dbReference type="AlphaFoldDB" id="A0A518RE87"/>
<dbReference type="GO" id="GO:0071978">
    <property type="term" value="P:bacterial-type flagellum-dependent swarming motility"/>
    <property type="evidence" value="ECO:0007669"/>
    <property type="project" value="TreeGrafter"/>
</dbReference>
<dbReference type="RefSeq" id="WP_145845946.1">
    <property type="nucleotide sequence ID" value="NZ_CP042239.1"/>
</dbReference>
<evidence type="ECO:0000256" key="4">
    <source>
        <dbReference type="ARBA" id="ARBA00038560"/>
    </source>
</evidence>
<dbReference type="InterPro" id="IPR053967">
    <property type="entry name" value="LlgE_F_G-like_D1"/>
</dbReference>
<protein>
    <recommendedName>
        <fullName evidence="5 6">Flagellar basal-body rod protein FlgF</fullName>
    </recommendedName>
</protein>
<feature type="domain" description="Flagellar basal-body/hook protein C-terminal" evidence="8">
    <location>
        <begin position="198"/>
        <end position="239"/>
    </location>
</feature>
<dbReference type="GO" id="GO:0030694">
    <property type="term" value="C:bacterial-type flagellum basal body, rod"/>
    <property type="evidence" value="ECO:0007669"/>
    <property type="project" value="UniProtKB-UniRule"/>
</dbReference>
<sequence length="246" mass="25702">MDVSSYVLLSHEQALRRRLDVTANNMANLSTAGFKREQPVFREYVEQAGSGDAPLRTASMVLDYGAVHDQSAGAFLVTGNATDVMIDGPGYLAVETPEGGTAYTRAGYLRVGDDGNLQTSGGLTLLGEGGRPIAIPPEQAATVAIGEDGTVSAGGERVGRVAVTVFDDERAVDPRGDGTFTGAGGRELGAAETRLRAGGVEGSNVQAIVETTSMVEILRAYQTSMKMSEALGDLRRSAIDKLGRFG</sequence>
<evidence type="ECO:0000313" key="11">
    <source>
        <dbReference type="Proteomes" id="UP000318055"/>
    </source>
</evidence>
<comment type="similarity">
    <text evidence="2 6">Belongs to the flagella basal body rod proteins family.</text>
</comment>
<dbReference type="Pfam" id="PF22692">
    <property type="entry name" value="LlgE_F_G_D1"/>
    <property type="match status" value="1"/>
</dbReference>
<dbReference type="Pfam" id="PF06429">
    <property type="entry name" value="Flg_bbr_C"/>
    <property type="match status" value="1"/>
</dbReference>
<comment type="subunit">
    <text evidence="4 6">The basal body constitutes a major portion of the flagellar organelle and consists of five rings (E,L,P,S, and M) mounted on a central rod. The rod consists of about 26 subunits of FlgG in the distal portion, and FlgB, FlgC and FlgF are thought to build up the proximal portion of the rod with about 6 subunits each.</text>
</comment>
<keyword evidence="10" id="KW-0969">Cilium</keyword>
<proteinExistence type="inferred from homology"/>
<dbReference type="EMBL" id="CP042239">
    <property type="protein sequence ID" value="QDX25753.1"/>
    <property type="molecule type" value="Genomic_DNA"/>
</dbReference>
<evidence type="ECO:0000256" key="6">
    <source>
        <dbReference type="RuleBase" id="RU362116"/>
    </source>
</evidence>
<keyword evidence="11" id="KW-1185">Reference proteome</keyword>
<accession>A0A518RE87</accession>
<evidence type="ECO:0000259" key="9">
    <source>
        <dbReference type="Pfam" id="PF22692"/>
    </source>
</evidence>
<dbReference type="PANTHER" id="PTHR30435">
    <property type="entry name" value="FLAGELLAR PROTEIN"/>
    <property type="match status" value="1"/>
</dbReference>
<feature type="domain" description="Flagellar basal body rod protein N-terminal" evidence="7">
    <location>
        <begin position="13"/>
        <end position="35"/>
    </location>
</feature>
<evidence type="ECO:0000259" key="8">
    <source>
        <dbReference type="Pfam" id="PF06429"/>
    </source>
</evidence>
<dbReference type="InterPro" id="IPR020013">
    <property type="entry name" value="Flagellar_FlgE/F/G"/>
</dbReference>
<dbReference type="NCBIfam" id="TIGR03506">
    <property type="entry name" value="FlgEFG_subfam"/>
    <property type="match status" value="1"/>
</dbReference>
<dbReference type="InterPro" id="IPR010930">
    <property type="entry name" value="Flg_bb/hook_C_dom"/>
</dbReference>
<dbReference type="KEGG" id="ssua:FPZ54_06785"/>
<reference evidence="10 11" key="1">
    <citation type="submission" date="2019-07" db="EMBL/GenBank/DDBJ databases">
        <title>Sphingomonas alkalisoli sp. nov., isolated from rhizosphere soil of Suaedae salsa.</title>
        <authorList>
            <person name="Zhang H."/>
            <person name="Xu L."/>
            <person name="Zhang J.-X."/>
            <person name="Sun J.-Q."/>
        </authorList>
    </citation>
    <scope>NUCLEOTIDE SEQUENCE [LARGE SCALE GENOMIC DNA]</scope>
    <source>
        <strain evidence="10 11">XS-10</strain>
    </source>
</reference>
<dbReference type="Pfam" id="PF00460">
    <property type="entry name" value="Flg_bb_rod"/>
    <property type="match status" value="1"/>
</dbReference>
<keyword evidence="10" id="KW-0282">Flagellum</keyword>
<dbReference type="SUPFAM" id="SSF117143">
    <property type="entry name" value="Flagellar hook protein flgE"/>
    <property type="match status" value="1"/>
</dbReference>